<evidence type="ECO:0000256" key="18">
    <source>
        <dbReference type="SAM" id="SignalP"/>
    </source>
</evidence>
<feature type="domain" description="TonB-dependent receptor-like beta-barrel" evidence="19">
    <location>
        <begin position="291"/>
        <end position="728"/>
    </location>
</feature>
<evidence type="ECO:0000313" key="22">
    <source>
        <dbReference type="Proteomes" id="UP001589775"/>
    </source>
</evidence>
<keyword evidence="10 16" id="KW-0798">TonB box</keyword>
<evidence type="ECO:0000256" key="16">
    <source>
        <dbReference type="RuleBase" id="RU003357"/>
    </source>
</evidence>
<dbReference type="InterPro" id="IPR012910">
    <property type="entry name" value="Plug_dom"/>
</dbReference>
<dbReference type="InterPro" id="IPR000531">
    <property type="entry name" value="Beta-barrel_TonB"/>
</dbReference>
<sequence length="758" mass="81895">MTPVLNAAGRNRRLLSSVALISLIWPAAGHAQTATRGLDPIVVEGQSAQPSKPRAAANAGSSRQRRPAARSAAAPAPAPTPTQAATASTAAAPTFNLGTPASSASRLNLTPLQTPASVEIITADTIAERGQHNVIDAVTQNAAGFTASPAPGNGGLAFNTRGFTGNGTVMSLYDGTRMYVGSGTMTFPFDTWTAQRIEVLRGPASVMYGEGAIGGAINVIPKKPSWLPRNEAELSLDTNLTRRLAVDSAGPINPNVSYRLAAIGNMSDGWVDRDKTSNVAVSGSIRVQAADNLAFTLSEDYADRSPSRYFGTPLVNGRLDESLRFQNYNVGDASIRYRDNWTQLKTEWDVAEGVSVKNVTYYLSTHRHWKDVESYAFNPATGQINRSSYIEIFHDQEQVGNRFDTTLRGHLFGLANEFVAGFDVNRITFTHTNNSPYAGTSSVTPYNFDPGYFLPVSPTRPSFHTQTMQYGLFAENRLSLTDQLAVVGGVRSDHPTVERTDFLTPSNSFEKTYSAPSWRAGLVYTPIKDLAFYGQYSTAVDPVTNLITMTGVNRDFALSTGKQVEIGVKQQLAGGRAEWTLAAYQIVKNNLLARDPQNPANTNPLQIGQQSSRGIEASAGFKVTETLRLDANVAVLRAKYDDFVQVVGGKAVNYAGNVPANVPQVVSNIWATWAFAPGWSANAGVQLVGDTWADNANTLVRPAYNVVNAGLMWKPDAQQTFALRVYNLFDTVYATSGNTSQWLLGMPRTAELSYNVKF</sequence>
<keyword evidence="8" id="KW-0408">Iron</keyword>
<feature type="region of interest" description="Disordered" evidence="17">
    <location>
        <begin position="46"/>
        <end position="88"/>
    </location>
</feature>
<evidence type="ECO:0000256" key="14">
    <source>
        <dbReference type="PROSITE-ProRule" id="PRU01360"/>
    </source>
</evidence>
<keyword evidence="7 18" id="KW-0732">Signal</keyword>
<evidence type="ECO:0000256" key="17">
    <source>
        <dbReference type="SAM" id="MobiDB-lite"/>
    </source>
</evidence>
<dbReference type="InterPro" id="IPR010105">
    <property type="entry name" value="TonB_sidphr_rcpt"/>
</dbReference>
<keyword evidence="4 14" id="KW-1134">Transmembrane beta strand</keyword>
<comment type="subcellular location">
    <subcellularLocation>
        <location evidence="1 14">Cell outer membrane</location>
        <topology evidence="1 14">Multi-pass membrane protein</topology>
    </subcellularLocation>
</comment>
<dbReference type="Gene3D" id="2.40.170.20">
    <property type="entry name" value="TonB-dependent receptor, beta-barrel domain"/>
    <property type="match status" value="1"/>
</dbReference>
<evidence type="ECO:0000256" key="11">
    <source>
        <dbReference type="ARBA" id="ARBA00023136"/>
    </source>
</evidence>
<protein>
    <submittedName>
        <fullName evidence="21">TonB-dependent receptor</fullName>
    </submittedName>
</protein>
<keyword evidence="5" id="KW-0410">Iron transport</keyword>
<evidence type="ECO:0000256" key="12">
    <source>
        <dbReference type="ARBA" id="ARBA00023170"/>
    </source>
</evidence>
<feature type="compositionally biased region" description="Low complexity" evidence="17">
    <location>
        <begin position="69"/>
        <end position="88"/>
    </location>
</feature>
<dbReference type="PANTHER" id="PTHR32552">
    <property type="entry name" value="FERRICHROME IRON RECEPTOR-RELATED"/>
    <property type="match status" value="1"/>
</dbReference>
<keyword evidence="6 14" id="KW-0812">Transmembrane</keyword>
<evidence type="ECO:0000256" key="13">
    <source>
        <dbReference type="ARBA" id="ARBA00023237"/>
    </source>
</evidence>
<evidence type="ECO:0000256" key="5">
    <source>
        <dbReference type="ARBA" id="ARBA00022496"/>
    </source>
</evidence>
<gene>
    <name evidence="21" type="ORF">ACFFJ6_10115</name>
</gene>
<keyword evidence="3 14" id="KW-0813">Transport</keyword>
<dbReference type="SUPFAM" id="SSF56935">
    <property type="entry name" value="Porins"/>
    <property type="match status" value="1"/>
</dbReference>
<dbReference type="Gene3D" id="2.170.130.10">
    <property type="entry name" value="TonB-dependent receptor, plug domain"/>
    <property type="match status" value="1"/>
</dbReference>
<evidence type="ECO:0000256" key="7">
    <source>
        <dbReference type="ARBA" id="ARBA00022729"/>
    </source>
</evidence>
<dbReference type="Proteomes" id="UP001589775">
    <property type="component" value="Unassembled WGS sequence"/>
</dbReference>
<keyword evidence="22" id="KW-1185">Reference proteome</keyword>
<comment type="caution">
    <text evidence="21">The sequence shown here is derived from an EMBL/GenBank/DDBJ whole genome shotgun (WGS) entry which is preliminary data.</text>
</comment>
<keyword evidence="9" id="KW-0406">Ion transport</keyword>
<keyword evidence="11 14" id="KW-0472">Membrane</keyword>
<name>A0ABV6ERL1_9BRAD</name>
<evidence type="ECO:0000256" key="1">
    <source>
        <dbReference type="ARBA" id="ARBA00004571"/>
    </source>
</evidence>
<dbReference type="Pfam" id="PF07715">
    <property type="entry name" value="Plug"/>
    <property type="match status" value="1"/>
</dbReference>
<organism evidence="21 22">
    <name type="scientific">Rhodopseudomonas telluris</name>
    <dbReference type="NCBI Taxonomy" id="644215"/>
    <lineage>
        <taxon>Bacteria</taxon>
        <taxon>Pseudomonadati</taxon>
        <taxon>Pseudomonadota</taxon>
        <taxon>Alphaproteobacteria</taxon>
        <taxon>Hyphomicrobiales</taxon>
        <taxon>Nitrobacteraceae</taxon>
        <taxon>Rhodopseudomonas</taxon>
    </lineage>
</organism>
<feature type="signal peptide" evidence="18">
    <location>
        <begin position="1"/>
        <end position="31"/>
    </location>
</feature>
<dbReference type="InterPro" id="IPR037066">
    <property type="entry name" value="Plug_dom_sf"/>
</dbReference>
<dbReference type="PROSITE" id="PS52016">
    <property type="entry name" value="TONB_DEPENDENT_REC_3"/>
    <property type="match status" value="1"/>
</dbReference>
<keyword evidence="12 21" id="KW-0675">Receptor</keyword>
<accession>A0ABV6ERL1</accession>
<feature type="domain" description="TonB-dependent receptor plug" evidence="20">
    <location>
        <begin position="112"/>
        <end position="216"/>
    </location>
</feature>
<evidence type="ECO:0000256" key="3">
    <source>
        <dbReference type="ARBA" id="ARBA00022448"/>
    </source>
</evidence>
<feature type="short sequence motif" description="TonB C-terminal box" evidence="15">
    <location>
        <begin position="741"/>
        <end position="758"/>
    </location>
</feature>
<dbReference type="NCBIfam" id="TIGR01783">
    <property type="entry name" value="TonB-siderophor"/>
    <property type="match status" value="1"/>
</dbReference>
<evidence type="ECO:0000256" key="10">
    <source>
        <dbReference type="ARBA" id="ARBA00023077"/>
    </source>
</evidence>
<dbReference type="CDD" id="cd01347">
    <property type="entry name" value="ligand_gated_channel"/>
    <property type="match status" value="1"/>
</dbReference>
<dbReference type="InterPro" id="IPR039426">
    <property type="entry name" value="TonB-dep_rcpt-like"/>
</dbReference>
<dbReference type="EMBL" id="JBHLWM010000004">
    <property type="protein sequence ID" value="MFC0240822.1"/>
    <property type="molecule type" value="Genomic_DNA"/>
</dbReference>
<evidence type="ECO:0000313" key="21">
    <source>
        <dbReference type="EMBL" id="MFC0240822.1"/>
    </source>
</evidence>
<evidence type="ECO:0000256" key="6">
    <source>
        <dbReference type="ARBA" id="ARBA00022692"/>
    </source>
</evidence>
<dbReference type="InterPro" id="IPR010917">
    <property type="entry name" value="TonB_rcpt_CS"/>
</dbReference>
<evidence type="ECO:0000259" key="20">
    <source>
        <dbReference type="Pfam" id="PF07715"/>
    </source>
</evidence>
<feature type="chain" id="PRO_5045730018" evidence="18">
    <location>
        <begin position="32"/>
        <end position="758"/>
    </location>
</feature>
<evidence type="ECO:0000256" key="4">
    <source>
        <dbReference type="ARBA" id="ARBA00022452"/>
    </source>
</evidence>
<reference evidence="21 22" key="1">
    <citation type="submission" date="2024-09" db="EMBL/GenBank/DDBJ databases">
        <authorList>
            <person name="Sun Q."/>
            <person name="Mori K."/>
        </authorList>
    </citation>
    <scope>NUCLEOTIDE SEQUENCE [LARGE SCALE GENOMIC DNA]</scope>
    <source>
        <strain evidence="21 22">KCTC 23279</strain>
    </source>
</reference>
<dbReference type="PROSITE" id="PS01156">
    <property type="entry name" value="TONB_DEPENDENT_REC_2"/>
    <property type="match status" value="1"/>
</dbReference>
<dbReference type="RefSeq" id="WP_378387147.1">
    <property type="nucleotide sequence ID" value="NZ_JBHLWM010000004.1"/>
</dbReference>
<evidence type="ECO:0000256" key="9">
    <source>
        <dbReference type="ARBA" id="ARBA00023065"/>
    </source>
</evidence>
<evidence type="ECO:0000256" key="15">
    <source>
        <dbReference type="PROSITE-ProRule" id="PRU10144"/>
    </source>
</evidence>
<comment type="similarity">
    <text evidence="2 14 16">Belongs to the TonB-dependent receptor family.</text>
</comment>
<dbReference type="InterPro" id="IPR036942">
    <property type="entry name" value="Beta-barrel_TonB_sf"/>
</dbReference>
<dbReference type="Pfam" id="PF00593">
    <property type="entry name" value="TonB_dep_Rec_b-barrel"/>
    <property type="match status" value="1"/>
</dbReference>
<dbReference type="PANTHER" id="PTHR32552:SF84">
    <property type="entry name" value="TONB-DEPENDENT RECEPTOR-RELATED"/>
    <property type="match status" value="1"/>
</dbReference>
<evidence type="ECO:0000256" key="2">
    <source>
        <dbReference type="ARBA" id="ARBA00009810"/>
    </source>
</evidence>
<proteinExistence type="inferred from homology"/>
<evidence type="ECO:0000256" key="8">
    <source>
        <dbReference type="ARBA" id="ARBA00023004"/>
    </source>
</evidence>
<keyword evidence="13 14" id="KW-0998">Cell outer membrane</keyword>
<evidence type="ECO:0000259" key="19">
    <source>
        <dbReference type="Pfam" id="PF00593"/>
    </source>
</evidence>